<feature type="domain" description="TonB-dependent receptor plug" evidence="5">
    <location>
        <begin position="118"/>
        <end position="225"/>
    </location>
</feature>
<feature type="signal peptide" evidence="4">
    <location>
        <begin position="1"/>
        <end position="22"/>
    </location>
</feature>
<keyword evidence="7" id="KW-1185">Reference proteome</keyword>
<dbReference type="EMBL" id="FMZH01000004">
    <property type="protein sequence ID" value="SDD18029.1"/>
    <property type="molecule type" value="Genomic_DNA"/>
</dbReference>
<proteinExistence type="predicted"/>
<evidence type="ECO:0000313" key="7">
    <source>
        <dbReference type="Proteomes" id="UP000199455"/>
    </source>
</evidence>
<evidence type="ECO:0000256" key="1">
    <source>
        <dbReference type="ARBA" id="ARBA00004442"/>
    </source>
</evidence>
<keyword evidence="2" id="KW-0472">Membrane</keyword>
<organism evidence="6 7">
    <name type="scientific">Pedobacter soli</name>
    <dbReference type="NCBI Taxonomy" id="390242"/>
    <lineage>
        <taxon>Bacteria</taxon>
        <taxon>Pseudomonadati</taxon>
        <taxon>Bacteroidota</taxon>
        <taxon>Sphingobacteriia</taxon>
        <taxon>Sphingobacteriales</taxon>
        <taxon>Sphingobacteriaceae</taxon>
        <taxon>Pedobacter</taxon>
    </lineage>
</organism>
<dbReference type="Gene3D" id="2.170.130.10">
    <property type="entry name" value="TonB-dependent receptor, plug domain"/>
    <property type="match status" value="1"/>
</dbReference>
<dbReference type="SUPFAM" id="SSF56935">
    <property type="entry name" value="Porins"/>
    <property type="match status" value="1"/>
</dbReference>
<dbReference type="STRING" id="390242.SAMN04488024_104301"/>
<dbReference type="Pfam" id="PF07715">
    <property type="entry name" value="Plug"/>
    <property type="match status" value="1"/>
</dbReference>
<dbReference type="InterPro" id="IPR012910">
    <property type="entry name" value="Plug_dom"/>
</dbReference>
<comment type="subcellular location">
    <subcellularLocation>
        <location evidence="1">Cell outer membrane</location>
    </subcellularLocation>
</comment>
<evidence type="ECO:0000313" key="6">
    <source>
        <dbReference type="EMBL" id="SDD18029.1"/>
    </source>
</evidence>
<accession>A0A1G6SME4</accession>
<evidence type="ECO:0000256" key="3">
    <source>
        <dbReference type="ARBA" id="ARBA00023237"/>
    </source>
</evidence>
<dbReference type="InterPro" id="IPR037066">
    <property type="entry name" value="Plug_dom_sf"/>
</dbReference>
<evidence type="ECO:0000259" key="5">
    <source>
        <dbReference type="Pfam" id="PF07715"/>
    </source>
</evidence>
<dbReference type="Gene3D" id="2.40.170.20">
    <property type="entry name" value="TonB-dependent receptor, beta-barrel domain"/>
    <property type="match status" value="1"/>
</dbReference>
<dbReference type="Pfam" id="PF13715">
    <property type="entry name" value="CarbopepD_reg_2"/>
    <property type="match status" value="1"/>
</dbReference>
<dbReference type="GO" id="GO:0009279">
    <property type="term" value="C:cell outer membrane"/>
    <property type="evidence" value="ECO:0007669"/>
    <property type="project" value="UniProtKB-SubCell"/>
</dbReference>
<sequence length="620" mass="67546">MKRKLLKFLLFFIVLLGVKASAQERTVTGVVSAKEDGLPLPGVSVKVKGTNNGVTTGANGAYSIKVPSGIHSLVFTFIGFKTREQNVNARNIDIVLESDVNSLDEVVVAAGGIKRAAREQGYASTRVDGESLTAGKSPTIAGGLAGKVAGLQINAVGSGVNPSYRLVLRGNRSITGNNQALIVLDGAVVPNALLGNLNPDDVDDITVLNGASGAALYGSDASNGALIITTKKGKQGTPVIKLSNTTVLEQVSFYPLLQNSFGSGSTSGVQVYDPIENQQYGPAFDGTLRPIGRVLENGTQQYAAYSATNDKYDFWDTGVSNQTDFSISAADEKSSSYLSAQYLNGSGTTPKDEYTRIALRYNGSRNFTKNFTANYNASYTQNKYDITSATSTIYNNLLNTPAQIPLLSYKDWQNTGGWGNPDNYYNDYYENPYWAIDNYRQKTQNEYLTGLLELKYKATDWLDFTYRAAISNRYYKNKNSTAGYTYTQYTLDHSAKTNESSGVSDQMLSTSNFSTDFFANIKKDIKDFSVNALVGTSLKSYNYKYLNASGSGLQVTDLYNLGNITGTPSADESNYNTRQYGVWADATIGYKKYLFLHLTGRNDWVSVIGTRKQIVFLSCC</sequence>
<dbReference type="InterPro" id="IPR008969">
    <property type="entry name" value="CarboxyPept-like_regulatory"/>
</dbReference>
<dbReference type="RefSeq" id="WP_208599637.1">
    <property type="nucleotide sequence ID" value="NZ_FMZH01000004.1"/>
</dbReference>
<dbReference type="Gene3D" id="2.60.40.1120">
    <property type="entry name" value="Carboxypeptidase-like, regulatory domain"/>
    <property type="match status" value="1"/>
</dbReference>
<gene>
    <name evidence="6" type="ORF">SAMN04488024_104301</name>
</gene>
<dbReference type="Proteomes" id="UP000199455">
    <property type="component" value="Unassembled WGS sequence"/>
</dbReference>
<evidence type="ECO:0000256" key="2">
    <source>
        <dbReference type="ARBA" id="ARBA00023136"/>
    </source>
</evidence>
<dbReference type="SUPFAM" id="SSF49464">
    <property type="entry name" value="Carboxypeptidase regulatory domain-like"/>
    <property type="match status" value="1"/>
</dbReference>
<keyword evidence="3" id="KW-0998">Cell outer membrane</keyword>
<keyword evidence="4" id="KW-0732">Signal</keyword>
<feature type="chain" id="PRO_5011643368" evidence="4">
    <location>
        <begin position="23"/>
        <end position="620"/>
    </location>
</feature>
<protein>
    <submittedName>
        <fullName evidence="6">TonB-linked outer membrane protein, SusC/RagA family</fullName>
    </submittedName>
</protein>
<name>A0A1G6SME4_9SPHI</name>
<dbReference type="AlphaFoldDB" id="A0A1G6SME4"/>
<evidence type="ECO:0000256" key="4">
    <source>
        <dbReference type="SAM" id="SignalP"/>
    </source>
</evidence>
<dbReference type="InterPro" id="IPR036942">
    <property type="entry name" value="Beta-barrel_TonB_sf"/>
</dbReference>
<reference evidence="7" key="1">
    <citation type="submission" date="2016-10" db="EMBL/GenBank/DDBJ databases">
        <authorList>
            <person name="Varghese N."/>
            <person name="Submissions S."/>
        </authorList>
    </citation>
    <scope>NUCLEOTIDE SEQUENCE [LARGE SCALE GENOMIC DNA]</scope>
    <source>
        <strain evidence="7">DSM 18609</strain>
    </source>
</reference>